<dbReference type="NCBIfam" id="NF009686">
    <property type="entry name" value="PRK13207.1"/>
    <property type="match status" value="1"/>
</dbReference>
<dbReference type="HAMAP" id="MF_01953">
    <property type="entry name" value="Urease_alpha"/>
    <property type="match status" value="1"/>
</dbReference>
<evidence type="ECO:0000256" key="3">
    <source>
        <dbReference type="ARBA" id="ARBA00022723"/>
    </source>
</evidence>
<evidence type="ECO:0000256" key="10">
    <source>
        <dbReference type="RuleBase" id="RU004158"/>
    </source>
</evidence>
<feature type="binding site" description="via carbamate group" evidence="6">
    <location>
        <position position="219"/>
    </location>
    <ligand>
        <name>Ni(2+)</name>
        <dbReference type="ChEBI" id="CHEBI:49786"/>
        <label>1</label>
    </ligand>
</feature>
<comment type="pathway">
    <text evidence="1 6">Nitrogen metabolism; urea degradation; CO(2) and NH(3) from urea (urease route): step 1/1.</text>
</comment>
<feature type="domain" description="Urease" evidence="11">
    <location>
        <begin position="131"/>
        <end position="575"/>
    </location>
</feature>
<dbReference type="GO" id="GO:0009039">
    <property type="term" value="F:urease activity"/>
    <property type="evidence" value="ECO:0007669"/>
    <property type="project" value="UniProtKB-EC"/>
</dbReference>
<keyword evidence="3 6" id="KW-0479">Metal-binding</keyword>
<dbReference type="Gene3D" id="2.30.40.10">
    <property type="entry name" value="Urease, subunit C, domain 1"/>
    <property type="match status" value="1"/>
</dbReference>
<evidence type="ECO:0000256" key="5">
    <source>
        <dbReference type="ARBA" id="ARBA00047778"/>
    </source>
</evidence>
<evidence type="ECO:0000256" key="2">
    <source>
        <dbReference type="ARBA" id="ARBA00022596"/>
    </source>
</evidence>
<gene>
    <name evidence="6 12" type="primary">ureC</name>
    <name evidence="12" type="ORF">ACE1CC_19640</name>
</gene>
<dbReference type="InterPro" id="IPR011059">
    <property type="entry name" value="Metal-dep_hydrolase_composite"/>
</dbReference>
<feature type="modified residue" description="N6-carboxylysine" evidence="6">
    <location>
        <position position="219"/>
    </location>
</feature>
<dbReference type="InterPro" id="IPR017950">
    <property type="entry name" value="Urease_AS"/>
</dbReference>
<dbReference type="InterPro" id="IPR011612">
    <property type="entry name" value="Urease_alpha_N_dom"/>
</dbReference>
<feature type="binding site" evidence="6">
    <location>
        <position position="248"/>
    </location>
    <ligand>
        <name>Ni(2+)</name>
        <dbReference type="ChEBI" id="CHEBI:49786"/>
        <label>2</label>
    </ligand>
</feature>
<dbReference type="NCBIfam" id="NF009685">
    <property type="entry name" value="PRK13206.1"/>
    <property type="match status" value="1"/>
</dbReference>
<dbReference type="SUPFAM" id="SSF51556">
    <property type="entry name" value="Metallo-dependent hydrolases"/>
    <property type="match status" value="1"/>
</dbReference>
<reference evidence="12 13" key="1">
    <citation type="submission" date="2024-09" db="EMBL/GenBank/DDBJ databases">
        <title>Floridaenema gen nov. (Aerosakkonemataceae, Aerosakkonematales ord. nov., Cyanobacteria) from benthic tropical and subtropical fresh waters, with the description of four new species.</title>
        <authorList>
            <person name="Moretto J.A."/>
            <person name="Berthold D.E."/>
            <person name="Lefler F.W."/>
            <person name="Huang I.-S."/>
            <person name="Laughinghouse H. IV."/>
        </authorList>
    </citation>
    <scope>NUCLEOTIDE SEQUENCE [LARGE SCALE GENOMIC DNA]</scope>
    <source>
        <strain evidence="12 13">BLCC-F46</strain>
    </source>
</reference>
<dbReference type="Proteomes" id="UP001576774">
    <property type="component" value="Unassembled WGS sequence"/>
</dbReference>
<comment type="catalytic activity">
    <reaction evidence="5 6 9">
        <text>urea + 2 H2O + H(+) = hydrogencarbonate + 2 NH4(+)</text>
        <dbReference type="Rhea" id="RHEA:20557"/>
        <dbReference type="ChEBI" id="CHEBI:15377"/>
        <dbReference type="ChEBI" id="CHEBI:15378"/>
        <dbReference type="ChEBI" id="CHEBI:16199"/>
        <dbReference type="ChEBI" id="CHEBI:17544"/>
        <dbReference type="ChEBI" id="CHEBI:28938"/>
        <dbReference type="EC" id="3.5.1.5"/>
    </reaction>
</comment>
<feature type="binding site" description="via carbamate group" evidence="6">
    <location>
        <position position="219"/>
    </location>
    <ligand>
        <name>Ni(2+)</name>
        <dbReference type="ChEBI" id="CHEBI:49786"/>
        <label>2</label>
    </ligand>
</feature>
<dbReference type="PROSITE" id="PS00145">
    <property type="entry name" value="UREASE_2"/>
    <property type="match status" value="1"/>
</dbReference>
<dbReference type="NCBIfam" id="TIGR01792">
    <property type="entry name" value="urease_alph"/>
    <property type="match status" value="1"/>
</dbReference>
<feature type="binding site" evidence="6 8">
    <location>
        <position position="221"/>
    </location>
    <ligand>
        <name>substrate</name>
    </ligand>
</feature>
<dbReference type="SUPFAM" id="SSF51338">
    <property type="entry name" value="Composite domain of metallo-dependent hydrolases"/>
    <property type="match status" value="2"/>
</dbReference>
<comment type="PTM">
    <text evidence="6">Carboxylation allows a single lysine to coordinate two nickel ions.</text>
</comment>
<feature type="binding site" evidence="6">
    <location>
        <position position="362"/>
    </location>
    <ligand>
        <name>Ni(2+)</name>
        <dbReference type="ChEBI" id="CHEBI:49786"/>
        <label>1</label>
    </ligand>
</feature>
<feature type="active site" description="Proton donor" evidence="6 8">
    <location>
        <position position="322"/>
    </location>
</feature>
<evidence type="ECO:0000313" key="12">
    <source>
        <dbReference type="EMBL" id="MFB2879072.1"/>
    </source>
</evidence>
<dbReference type="EC" id="3.5.1.5" evidence="6 7"/>
<dbReference type="Gene3D" id="3.20.20.140">
    <property type="entry name" value="Metal-dependent hydrolases"/>
    <property type="match status" value="1"/>
</dbReference>
<dbReference type="PANTHER" id="PTHR43440">
    <property type="entry name" value="UREASE"/>
    <property type="match status" value="1"/>
</dbReference>
<dbReference type="PROSITE" id="PS01120">
    <property type="entry name" value="UREASE_1"/>
    <property type="match status" value="1"/>
</dbReference>
<keyword evidence="2 6" id="KW-0533">Nickel</keyword>
<evidence type="ECO:0000259" key="11">
    <source>
        <dbReference type="PROSITE" id="PS51368"/>
    </source>
</evidence>
<comment type="subunit">
    <text evidence="6">Heterotrimer of UreA (gamma), UreB (beta) and UreC (alpha) subunits. Three heterotrimers associate to form the active enzyme.</text>
</comment>
<comment type="similarity">
    <text evidence="6 10">Belongs to the metallo-dependent hydrolases superfamily. Urease alpha subunit family.</text>
</comment>
<evidence type="ECO:0000256" key="7">
    <source>
        <dbReference type="NCBIfam" id="TIGR01792"/>
    </source>
</evidence>
<dbReference type="PANTHER" id="PTHR43440:SF1">
    <property type="entry name" value="UREASE"/>
    <property type="match status" value="1"/>
</dbReference>
<feature type="binding site" evidence="6">
    <location>
        <position position="136"/>
    </location>
    <ligand>
        <name>Ni(2+)</name>
        <dbReference type="ChEBI" id="CHEBI:49786"/>
        <label>1</label>
    </ligand>
</feature>
<protein>
    <recommendedName>
        <fullName evidence="6 7">Urease subunit alpha</fullName>
        <ecNumber evidence="6 7">3.5.1.5</ecNumber>
    </recommendedName>
    <alternativeName>
        <fullName evidence="6">Urea amidohydrolase subunit alpha</fullName>
    </alternativeName>
</protein>
<dbReference type="EMBL" id="JBHFNQ010000147">
    <property type="protein sequence ID" value="MFB2879072.1"/>
    <property type="molecule type" value="Genomic_DNA"/>
</dbReference>
<proteinExistence type="inferred from homology"/>
<evidence type="ECO:0000313" key="13">
    <source>
        <dbReference type="Proteomes" id="UP001576774"/>
    </source>
</evidence>
<name>A0ABV4X9J9_9CYAN</name>
<evidence type="ECO:0000256" key="4">
    <source>
        <dbReference type="ARBA" id="ARBA00022801"/>
    </source>
</evidence>
<keyword evidence="13" id="KW-1185">Reference proteome</keyword>
<dbReference type="InterPro" id="IPR029754">
    <property type="entry name" value="Urease_Ni-bd"/>
</dbReference>
<dbReference type="Pfam" id="PF01979">
    <property type="entry name" value="Amidohydro_1"/>
    <property type="match status" value="1"/>
</dbReference>
<evidence type="ECO:0000256" key="6">
    <source>
        <dbReference type="HAMAP-Rule" id="MF_01953"/>
    </source>
</evidence>
<dbReference type="CDD" id="cd00375">
    <property type="entry name" value="Urease_alpha"/>
    <property type="match status" value="1"/>
</dbReference>
<organism evidence="12 13">
    <name type="scientific">Floridaenema aerugineum BLCC-F46</name>
    <dbReference type="NCBI Taxonomy" id="3153654"/>
    <lineage>
        <taxon>Bacteria</taxon>
        <taxon>Bacillati</taxon>
        <taxon>Cyanobacteriota</taxon>
        <taxon>Cyanophyceae</taxon>
        <taxon>Oscillatoriophycideae</taxon>
        <taxon>Aerosakkonematales</taxon>
        <taxon>Aerosakkonemataceae</taxon>
        <taxon>Floridanema</taxon>
        <taxon>Floridanema aerugineum</taxon>
    </lineage>
</organism>
<evidence type="ECO:0000256" key="8">
    <source>
        <dbReference type="PROSITE-ProRule" id="PRU00700"/>
    </source>
</evidence>
<dbReference type="InterPro" id="IPR050112">
    <property type="entry name" value="Urease_alpha_subunit"/>
</dbReference>
<evidence type="ECO:0000256" key="1">
    <source>
        <dbReference type="ARBA" id="ARBA00004897"/>
    </source>
</evidence>
<comment type="subcellular location">
    <subcellularLocation>
        <location evidence="6 8">Cytoplasm</location>
    </subcellularLocation>
</comment>
<dbReference type="InterPro" id="IPR017951">
    <property type="entry name" value="Urease_asu_c"/>
</dbReference>
<feature type="binding site" evidence="6">
    <location>
        <position position="138"/>
    </location>
    <ligand>
        <name>Ni(2+)</name>
        <dbReference type="ChEBI" id="CHEBI:49786"/>
        <label>1</label>
    </ligand>
</feature>
<dbReference type="PROSITE" id="PS51368">
    <property type="entry name" value="UREASE_3"/>
    <property type="match status" value="1"/>
</dbReference>
<sequence>MSYRMDRRAYAETYGPTVGDRIRLADTELFIEVEQDLTTYGDEVKFGGGKVIRDGMGQSPISNSNGAVDLVITNALIVDWWGIIKADIGIKDGKIFKIGKAGNPYIQDNVNIIIGPGTEALAGEGMILTAGGIDSHIHFICPQQIETAIASGITTMIGGGTGPATGTNATTCTPGPWNIYRMLQAADAFPVNLGFLGKGNSSKPEGLEEQVLAGVMGLKLHEDWGTTPATIDTCLSVADQYDVQVAIHTDTLNEAGFVEATIAAFKNRAIHTYHTEGAGGGHAPDIIKVCGELNVLPSSTNPTRPYTLNTLEEHLDMLMVCHHLSPSIPEDVAFAESRIRRETIAAEDILHDLGAFSMISSDSQAMGRVGEVIIRTWQTAHKMKVQRGILSPTNSQGEMQERADNFRVKRYVAKYTINPAITHGIAQFVGSVEEGKLADLCLWKPAFFGVKPEIVIKGGAIAYSQMGDANASIPTPQPVHTRPMFASFGGAIAATSFTFVSQAALEREIPTQLKLQKSAIAVSGTRQITKRDLKLNDALPQIEVDPETYQVRADGELLTCEPATVLPMAQRYFLF</sequence>
<dbReference type="RefSeq" id="WP_413272123.1">
    <property type="nucleotide sequence ID" value="NZ_JBHFNQ010000147.1"/>
</dbReference>
<feature type="binding site" evidence="6">
    <location>
        <position position="274"/>
    </location>
    <ligand>
        <name>Ni(2+)</name>
        <dbReference type="ChEBI" id="CHEBI:49786"/>
        <label>2</label>
    </ligand>
</feature>
<dbReference type="InterPro" id="IPR032466">
    <property type="entry name" value="Metal_Hydrolase"/>
</dbReference>
<evidence type="ECO:0000256" key="9">
    <source>
        <dbReference type="RuleBase" id="RU000510"/>
    </source>
</evidence>
<dbReference type="InterPro" id="IPR006680">
    <property type="entry name" value="Amidohydro-rel"/>
</dbReference>
<keyword evidence="6 8" id="KW-0963">Cytoplasm</keyword>
<dbReference type="Pfam" id="PF00449">
    <property type="entry name" value="Urease_alpha"/>
    <property type="match status" value="1"/>
</dbReference>
<accession>A0ABV4X9J9</accession>
<comment type="cofactor">
    <cofactor evidence="6 9">
        <name>Ni cation</name>
        <dbReference type="ChEBI" id="CHEBI:25516"/>
    </cofactor>
    <text evidence="6 9">Binds 2 nickel ions per subunit.</text>
</comment>
<comment type="caution">
    <text evidence="12">The sequence shown here is derived from an EMBL/GenBank/DDBJ whole genome shotgun (WGS) entry which is preliminary data.</text>
</comment>
<keyword evidence="4 6" id="KW-0378">Hydrolase</keyword>
<dbReference type="PRINTS" id="PR01752">
    <property type="entry name" value="UREASE"/>
</dbReference>
<dbReference type="InterPro" id="IPR005848">
    <property type="entry name" value="Urease_asu"/>
</dbReference>